<evidence type="ECO:0000256" key="1">
    <source>
        <dbReference type="SAM" id="MobiDB-lite"/>
    </source>
</evidence>
<dbReference type="Gramene" id="KZM93770">
    <property type="protein sequence ID" value="KZM93770"/>
    <property type="gene ID" value="DCAR_017015"/>
</dbReference>
<gene>
    <name evidence="2" type="ORF">DCAR_017015</name>
</gene>
<feature type="compositionally biased region" description="Polar residues" evidence="1">
    <location>
        <begin position="46"/>
        <end position="57"/>
    </location>
</feature>
<reference evidence="2" key="1">
    <citation type="journal article" date="2016" name="Nat. Genet.">
        <title>A high-quality carrot genome assembly provides new insights into carotenoid accumulation and asterid genome evolution.</title>
        <authorList>
            <person name="Iorizzo M."/>
            <person name="Ellison S."/>
            <person name="Senalik D."/>
            <person name="Zeng P."/>
            <person name="Satapoomin P."/>
            <person name="Huang J."/>
            <person name="Bowman M."/>
            <person name="Iovene M."/>
            <person name="Sanseverino W."/>
            <person name="Cavagnaro P."/>
            <person name="Yildiz M."/>
            <person name="Macko-Podgorni A."/>
            <person name="Moranska E."/>
            <person name="Grzebelus E."/>
            <person name="Grzebelus D."/>
            <person name="Ashrafi H."/>
            <person name="Zheng Z."/>
            <person name="Cheng S."/>
            <person name="Spooner D."/>
            <person name="Van Deynze A."/>
            <person name="Simon P."/>
        </authorList>
    </citation>
    <scope>NUCLEOTIDE SEQUENCE [LARGE SCALE GENOMIC DNA]</scope>
    <source>
        <tissue evidence="2">Leaf</tissue>
    </source>
</reference>
<organism evidence="2">
    <name type="scientific">Daucus carota subsp. sativus</name>
    <name type="common">Carrot</name>
    <dbReference type="NCBI Taxonomy" id="79200"/>
    <lineage>
        <taxon>Eukaryota</taxon>
        <taxon>Viridiplantae</taxon>
        <taxon>Streptophyta</taxon>
        <taxon>Embryophyta</taxon>
        <taxon>Tracheophyta</taxon>
        <taxon>Spermatophyta</taxon>
        <taxon>Magnoliopsida</taxon>
        <taxon>eudicotyledons</taxon>
        <taxon>Gunneridae</taxon>
        <taxon>Pentapetalae</taxon>
        <taxon>asterids</taxon>
        <taxon>campanulids</taxon>
        <taxon>Apiales</taxon>
        <taxon>Apiaceae</taxon>
        <taxon>Apioideae</taxon>
        <taxon>Scandiceae</taxon>
        <taxon>Daucinae</taxon>
        <taxon>Daucus</taxon>
        <taxon>Daucus sect. Daucus</taxon>
    </lineage>
</organism>
<dbReference type="AlphaFoldDB" id="A0A162A1N2"/>
<accession>A0A162A1N2</accession>
<comment type="caution">
    <text evidence="2">The sequence shown here is derived from an EMBL/GenBank/DDBJ whole genome shotgun (WGS) entry which is preliminary data.</text>
</comment>
<dbReference type="EMBL" id="LNRQ01000005">
    <property type="protein sequence ID" value="KZM93770.1"/>
    <property type="molecule type" value="Genomic_DNA"/>
</dbReference>
<proteinExistence type="predicted"/>
<sequence>MEAEITLYIHHVGEFVQGLGCVDQAEERMERDGGLGSCGSKARASDSCSSGGERSRG</sequence>
<feature type="region of interest" description="Disordered" evidence="1">
    <location>
        <begin position="31"/>
        <end position="57"/>
    </location>
</feature>
<name>A0A162A1N2_DAUCS</name>
<evidence type="ECO:0000313" key="2">
    <source>
        <dbReference type="EMBL" id="KZM93770.1"/>
    </source>
</evidence>
<protein>
    <submittedName>
        <fullName evidence="2">Uncharacterized protein</fullName>
    </submittedName>
</protein>